<evidence type="ECO:0000256" key="1">
    <source>
        <dbReference type="ARBA" id="ARBA00037999"/>
    </source>
</evidence>
<proteinExistence type="inferred from homology"/>
<dbReference type="GO" id="GO:0008483">
    <property type="term" value="F:transaminase activity"/>
    <property type="evidence" value="ECO:0007669"/>
    <property type="project" value="UniProtKB-KW"/>
</dbReference>
<dbReference type="Pfam" id="PF01041">
    <property type="entry name" value="DegT_DnrJ_EryC1"/>
    <property type="match status" value="1"/>
</dbReference>
<comment type="similarity">
    <text evidence="1 4">Belongs to the DegT/DnrJ/EryC1 family.</text>
</comment>
<dbReference type="Gene3D" id="3.40.640.10">
    <property type="entry name" value="Type I PLP-dependent aspartate aminotransferase-like (Major domain)"/>
    <property type="match status" value="1"/>
</dbReference>
<evidence type="ECO:0000256" key="2">
    <source>
        <dbReference type="PIRSR" id="PIRSR000390-1"/>
    </source>
</evidence>
<dbReference type="Proteomes" id="UP000287447">
    <property type="component" value="Unassembled WGS sequence"/>
</dbReference>
<dbReference type="InterPro" id="IPR015421">
    <property type="entry name" value="PyrdxlP-dep_Trfase_major"/>
</dbReference>
<keyword evidence="5" id="KW-0808">Transferase</keyword>
<keyword evidence="3 4" id="KW-0663">Pyridoxal phosphate</keyword>
<dbReference type="PIRSF" id="PIRSF000390">
    <property type="entry name" value="PLP_StrS"/>
    <property type="match status" value="1"/>
</dbReference>
<dbReference type="Gene3D" id="3.90.1150.10">
    <property type="entry name" value="Aspartate Aminotransferase, domain 1"/>
    <property type="match status" value="1"/>
</dbReference>
<evidence type="ECO:0000256" key="3">
    <source>
        <dbReference type="PIRSR" id="PIRSR000390-2"/>
    </source>
</evidence>
<gene>
    <name evidence="5" type="ORF">EOI86_04525</name>
</gene>
<keyword evidence="6" id="KW-1185">Reference proteome</keyword>
<feature type="modified residue" description="N6-(pyridoxal phosphate)lysine" evidence="3">
    <location>
        <position position="186"/>
    </location>
</feature>
<dbReference type="GO" id="GO:0030170">
    <property type="term" value="F:pyridoxal phosphate binding"/>
    <property type="evidence" value="ECO:0007669"/>
    <property type="project" value="TreeGrafter"/>
</dbReference>
<comment type="caution">
    <text evidence="5">The sequence shown here is derived from an EMBL/GenBank/DDBJ whole genome shotgun (WGS) entry which is preliminary data.</text>
</comment>
<keyword evidence="5" id="KW-0032">Aminotransferase</keyword>
<dbReference type="GO" id="GO:0000271">
    <property type="term" value="P:polysaccharide biosynthetic process"/>
    <property type="evidence" value="ECO:0007669"/>
    <property type="project" value="TreeGrafter"/>
</dbReference>
<evidence type="ECO:0000313" key="6">
    <source>
        <dbReference type="Proteomes" id="UP000287447"/>
    </source>
</evidence>
<dbReference type="InterPro" id="IPR015424">
    <property type="entry name" value="PyrdxlP-dep_Trfase"/>
</dbReference>
<dbReference type="InterPro" id="IPR000653">
    <property type="entry name" value="DegT/StrS_aminotransferase"/>
</dbReference>
<organism evidence="5 6">
    <name type="scientific">Hwanghaeella grinnelliae</name>
    <dbReference type="NCBI Taxonomy" id="2500179"/>
    <lineage>
        <taxon>Bacteria</taxon>
        <taxon>Pseudomonadati</taxon>
        <taxon>Pseudomonadota</taxon>
        <taxon>Alphaproteobacteria</taxon>
        <taxon>Rhodospirillales</taxon>
        <taxon>Rhodospirillaceae</taxon>
        <taxon>Hwanghaeella</taxon>
    </lineage>
</organism>
<dbReference type="SUPFAM" id="SSF53383">
    <property type="entry name" value="PLP-dependent transferases"/>
    <property type="match status" value="1"/>
</dbReference>
<dbReference type="CDD" id="cd00616">
    <property type="entry name" value="AHBA_syn"/>
    <property type="match status" value="1"/>
</dbReference>
<evidence type="ECO:0000313" key="5">
    <source>
        <dbReference type="EMBL" id="RVU38553.1"/>
    </source>
</evidence>
<protein>
    <submittedName>
        <fullName evidence="5">DegT/DnrJ/EryC1/StrS family aminotransferase</fullName>
    </submittedName>
</protein>
<dbReference type="AlphaFoldDB" id="A0A437QVT7"/>
<dbReference type="PANTHER" id="PTHR30244">
    <property type="entry name" value="TRANSAMINASE"/>
    <property type="match status" value="1"/>
</dbReference>
<sequence>MTAANIPFGKPILAEDAFSAVRSVLESGILVHGKVTEAFEDAFAARIGVEHAVAVSSCTAGLHLVHFARGIGPGDTVAVPAMTHVATAHAVELAGARPLFIDVEAGTGNMDASLLAKAVEDGAKPAAIMPVHYLGLPCDMDAVNVVASDVGAYVLEDCALAVDATYNGRKAGGLGLAGAFSFYPVKHMTAIEGGMVTTDDGDLAAAIRKRRAFSYNRALGERTRPGIYDVDALGYNYRMSEVEAAVGLSQLSHLDDFQEARARNDAILREGLSDIPELTIFPDSNAQARSSHYCFNIVLPRDGSIPRDAVVDFLKARGVGTSVHYPSAVPMFEYYRSKYGYTPGQFPVAEWLGEQTISLPVAPHVSESDARYIADCVDDAIKTVKRG</sequence>
<dbReference type="InterPro" id="IPR015422">
    <property type="entry name" value="PyrdxlP-dep_Trfase_small"/>
</dbReference>
<feature type="active site" description="Proton acceptor" evidence="2">
    <location>
        <position position="186"/>
    </location>
</feature>
<name>A0A437QVT7_9PROT</name>
<dbReference type="PANTHER" id="PTHR30244:SF34">
    <property type="entry name" value="DTDP-4-AMINO-4,6-DIDEOXYGALACTOSE TRANSAMINASE"/>
    <property type="match status" value="1"/>
</dbReference>
<dbReference type="OrthoDB" id="7260855at2"/>
<evidence type="ECO:0000256" key="4">
    <source>
        <dbReference type="RuleBase" id="RU004508"/>
    </source>
</evidence>
<dbReference type="EMBL" id="SADE01000001">
    <property type="protein sequence ID" value="RVU38553.1"/>
    <property type="molecule type" value="Genomic_DNA"/>
</dbReference>
<reference evidence="6" key="1">
    <citation type="submission" date="2019-01" db="EMBL/GenBank/DDBJ databases">
        <title>Gri0909 isolated from a small marine red alga.</title>
        <authorList>
            <person name="Kim J."/>
            <person name="Jeong S.E."/>
            <person name="Jeon C.O."/>
        </authorList>
    </citation>
    <scope>NUCLEOTIDE SEQUENCE [LARGE SCALE GENOMIC DNA]</scope>
    <source>
        <strain evidence="6">Gri0909</strain>
    </source>
</reference>
<accession>A0A437QVT7</accession>
<dbReference type="RefSeq" id="WP_127763925.1">
    <property type="nucleotide sequence ID" value="NZ_SADE01000001.1"/>
</dbReference>